<keyword evidence="3" id="KW-1185">Reference proteome</keyword>
<evidence type="ECO:0000256" key="1">
    <source>
        <dbReference type="SAM" id="MobiDB-lite"/>
    </source>
</evidence>
<protein>
    <submittedName>
        <fullName evidence="2">Uncharacterized protein</fullName>
    </submittedName>
</protein>
<organism evidence="2 3">
    <name type="scientific">Halobellus ruber</name>
    <dbReference type="NCBI Taxonomy" id="2761102"/>
    <lineage>
        <taxon>Archaea</taxon>
        <taxon>Methanobacteriati</taxon>
        <taxon>Methanobacteriota</taxon>
        <taxon>Stenosarchaea group</taxon>
        <taxon>Halobacteria</taxon>
        <taxon>Halobacteriales</taxon>
        <taxon>Haloferacaceae</taxon>
        <taxon>Halobellus</taxon>
    </lineage>
</organism>
<feature type="region of interest" description="Disordered" evidence="1">
    <location>
        <begin position="74"/>
        <end position="103"/>
    </location>
</feature>
<dbReference type="AlphaFoldDB" id="A0A7J9SHT8"/>
<evidence type="ECO:0000313" key="3">
    <source>
        <dbReference type="Proteomes" id="UP000546257"/>
    </source>
</evidence>
<sequence>MVSWTVAVAVSICWLRYAEEKSIGMLDPDTSVSSPYNTPISDVGRSAIVPASRSRISSKAARFRSANSVWVTASRRSNRRSRNVRTSSRAVSSDSVSGAASKV</sequence>
<feature type="compositionally biased region" description="Low complexity" evidence="1">
    <location>
        <begin position="84"/>
        <end position="103"/>
    </location>
</feature>
<gene>
    <name evidence="2" type="ORF">H5V44_09550</name>
</gene>
<comment type="caution">
    <text evidence="2">The sequence shown here is derived from an EMBL/GenBank/DDBJ whole genome shotgun (WGS) entry which is preliminary data.</text>
</comment>
<reference evidence="2 3" key="1">
    <citation type="submission" date="2020-08" db="EMBL/GenBank/DDBJ databases">
        <authorList>
            <person name="Seo M.-J."/>
        </authorList>
    </citation>
    <scope>NUCLEOTIDE SEQUENCE [LARGE SCALE GENOMIC DNA]</scope>
    <source>
        <strain evidence="2 3">MBLA0160</strain>
    </source>
</reference>
<evidence type="ECO:0000313" key="2">
    <source>
        <dbReference type="EMBL" id="MBB6646530.1"/>
    </source>
</evidence>
<accession>A0A7J9SHT8</accession>
<name>A0A7J9SHT8_9EURY</name>
<dbReference type="EMBL" id="JACKXD010000003">
    <property type="protein sequence ID" value="MBB6646530.1"/>
    <property type="molecule type" value="Genomic_DNA"/>
</dbReference>
<dbReference type="Proteomes" id="UP000546257">
    <property type="component" value="Unassembled WGS sequence"/>
</dbReference>
<dbReference type="RefSeq" id="WP_185192899.1">
    <property type="nucleotide sequence ID" value="NZ_JACKXD010000003.1"/>
</dbReference>
<proteinExistence type="predicted"/>